<sequence>ADHVTITGPVADEDMPAFYRQADVLAYPSVTEGFGLCPLEALACGTPVVVPEIAPFTEHLSRADALWCDLARPDTLFLALRDALGAQNRERFRASGPATARRFDWGHVASRHLPAYRRLAARSRTDAIASGVLSPCPK</sequence>
<dbReference type="Pfam" id="PF00534">
    <property type="entry name" value="Glycos_transf_1"/>
    <property type="match status" value="1"/>
</dbReference>
<proteinExistence type="predicted"/>
<keyword evidence="1" id="KW-0808">Transferase</keyword>
<dbReference type="CDD" id="cd03801">
    <property type="entry name" value="GT4_PimA-like"/>
    <property type="match status" value="1"/>
</dbReference>
<gene>
    <name evidence="3" type="ORF">HNW77_17365</name>
</gene>
<protein>
    <submittedName>
        <fullName evidence="3">Glycosyltransferase</fullName>
    </submittedName>
</protein>
<dbReference type="EMBL" id="JABJWC010000113">
    <property type="protein sequence ID" value="NPC68096.1"/>
    <property type="molecule type" value="Genomic_DNA"/>
</dbReference>
<evidence type="ECO:0000256" key="1">
    <source>
        <dbReference type="ARBA" id="ARBA00022679"/>
    </source>
</evidence>
<dbReference type="RefSeq" id="WP_172159328.1">
    <property type="nucleotide sequence ID" value="NZ_JABJWC010000113.1"/>
</dbReference>
<evidence type="ECO:0000313" key="3">
    <source>
        <dbReference type="EMBL" id="NPC68096.1"/>
    </source>
</evidence>
<dbReference type="SUPFAM" id="SSF53756">
    <property type="entry name" value="UDP-Glycosyltransferase/glycogen phosphorylase"/>
    <property type="match status" value="1"/>
</dbReference>
<dbReference type="Gene3D" id="3.40.50.2000">
    <property type="entry name" value="Glycogen Phosphorylase B"/>
    <property type="match status" value="2"/>
</dbReference>
<evidence type="ECO:0000259" key="2">
    <source>
        <dbReference type="Pfam" id="PF00534"/>
    </source>
</evidence>
<evidence type="ECO:0000313" key="4">
    <source>
        <dbReference type="Proteomes" id="UP000623090"/>
    </source>
</evidence>
<feature type="non-terminal residue" evidence="3">
    <location>
        <position position="1"/>
    </location>
</feature>
<comment type="caution">
    <text evidence="3">The sequence shown here is derived from an EMBL/GenBank/DDBJ whole genome shotgun (WGS) entry which is preliminary data.</text>
</comment>
<organism evidence="3 4">
    <name type="scientific">Komagataeibacter melomenusus</name>
    <dbReference type="NCBI Taxonomy" id="2766578"/>
    <lineage>
        <taxon>Bacteria</taxon>
        <taxon>Pseudomonadati</taxon>
        <taxon>Pseudomonadota</taxon>
        <taxon>Alphaproteobacteria</taxon>
        <taxon>Acetobacterales</taxon>
        <taxon>Acetobacteraceae</taxon>
        <taxon>Komagataeibacter</taxon>
    </lineage>
</organism>
<dbReference type="Proteomes" id="UP000623090">
    <property type="component" value="Unassembled WGS sequence"/>
</dbReference>
<dbReference type="PANTHER" id="PTHR46401">
    <property type="entry name" value="GLYCOSYLTRANSFERASE WBBK-RELATED"/>
    <property type="match status" value="1"/>
</dbReference>
<dbReference type="InterPro" id="IPR001296">
    <property type="entry name" value="Glyco_trans_1"/>
</dbReference>
<dbReference type="PANTHER" id="PTHR46401:SF2">
    <property type="entry name" value="GLYCOSYLTRANSFERASE WBBK-RELATED"/>
    <property type="match status" value="1"/>
</dbReference>
<reference evidence="3 4" key="1">
    <citation type="journal article" date="2020" name="Microorganisms">
        <title>Description of Komagataeibacter melaceti sp. nov. and Komagataeibacter melomenusus sp. nov. Isolated from Apple Cider Vinegar.</title>
        <authorList>
            <person name="Maric L."/>
            <person name="Cleenwerck I."/>
            <person name="Accetto T."/>
            <person name="Vandamme P."/>
            <person name="Trcek J."/>
        </authorList>
    </citation>
    <scope>NUCLEOTIDE SEQUENCE [LARGE SCALE GENOMIC DNA]</scope>
    <source>
        <strain evidence="3 4">AV436</strain>
    </source>
</reference>
<name>A0ABX2AI80_9PROT</name>
<accession>A0ABX2AI80</accession>
<feature type="domain" description="Glycosyl transferase family 1" evidence="2">
    <location>
        <begin position="2"/>
        <end position="87"/>
    </location>
</feature>
<keyword evidence="4" id="KW-1185">Reference proteome</keyword>